<dbReference type="PANTHER" id="PTHR48090">
    <property type="entry name" value="UNDECAPRENYL-PHOSPHATE 4-DEOXY-4-FORMAMIDO-L-ARABINOSE TRANSFERASE-RELATED"/>
    <property type="match status" value="1"/>
</dbReference>
<dbReference type="Gene3D" id="3.90.550.10">
    <property type="entry name" value="Spore Coat Polysaccharide Biosynthesis Protein SpsA, Chain A"/>
    <property type="match status" value="1"/>
</dbReference>
<dbReference type="EMBL" id="CP001848">
    <property type="protein sequence ID" value="ADB16110.1"/>
    <property type="molecule type" value="Genomic_DNA"/>
</dbReference>
<dbReference type="KEGG" id="psl:Psta_1435"/>
<dbReference type="InterPro" id="IPR001173">
    <property type="entry name" value="Glyco_trans_2-like"/>
</dbReference>
<feature type="domain" description="Glycosyltransferase 2-like" evidence="1">
    <location>
        <begin position="28"/>
        <end position="193"/>
    </location>
</feature>
<dbReference type="InterPro" id="IPR029044">
    <property type="entry name" value="Nucleotide-diphossugar_trans"/>
</dbReference>
<dbReference type="eggNOG" id="COG1215">
    <property type="taxonomic scope" value="Bacteria"/>
</dbReference>
<evidence type="ECO:0000313" key="3">
    <source>
        <dbReference type="Proteomes" id="UP000001887"/>
    </source>
</evidence>
<evidence type="ECO:0000259" key="1">
    <source>
        <dbReference type="Pfam" id="PF00535"/>
    </source>
</evidence>
<dbReference type="HOGENOM" id="CLU_033536_13_2_0"/>
<keyword evidence="3" id="KW-1185">Reference proteome</keyword>
<dbReference type="InterPro" id="IPR050256">
    <property type="entry name" value="Glycosyltransferase_2"/>
</dbReference>
<sequence precursor="true">MSIPSVASVPLRSFSAQAETHTTAPRLSVVVPCYNEAESMPQLLAALARLQVQLAPMSLELVLVDDGSSDTTWKLLCDNLKSRKDVQLVRHEQNRGIAAAIDSGIRAASSEVVASIDADCTYDPSQLAAMLPLMQDDVDLVVASPYHPQGAVIGVPKWRLAISQMASRLYALVLRNKLYTYTSCFRLYRRSAVLSLPPQQPGFVGVVEMLCQIDARGGRVVEAPAILTVRAFGQSKMKVVRATLAHLQLLAQASLQRLVSLFRRAPVKHPSASR</sequence>
<dbReference type="CDD" id="cd04179">
    <property type="entry name" value="DPM_DPG-synthase_like"/>
    <property type="match status" value="1"/>
</dbReference>
<gene>
    <name evidence="2" type="ordered locus">Psta_1435</name>
</gene>
<dbReference type="STRING" id="530564.Psta_1435"/>
<name>D2QX06_PIRSD</name>
<protein>
    <submittedName>
        <fullName evidence="2">Glycosyl transferase family 2</fullName>
    </submittedName>
</protein>
<dbReference type="GO" id="GO:0016740">
    <property type="term" value="F:transferase activity"/>
    <property type="evidence" value="ECO:0007669"/>
    <property type="project" value="UniProtKB-KW"/>
</dbReference>
<dbReference type="SUPFAM" id="SSF53448">
    <property type="entry name" value="Nucleotide-diphospho-sugar transferases"/>
    <property type="match status" value="1"/>
</dbReference>
<dbReference type="OrthoDB" id="276604at2"/>
<dbReference type="PANTHER" id="PTHR48090:SF7">
    <property type="entry name" value="RFBJ PROTEIN"/>
    <property type="match status" value="1"/>
</dbReference>
<dbReference type="AlphaFoldDB" id="D2QX06"/>
<reference evidence="2 3" key="1">
    <citation type="journal article" date="2009" name="Stand. Genomic Sci.">
        <title>Complete genome sequence of Pirellula staleyi type strain (ATCC 27377).</title>
        <authorList>
            <person name="Clum A."/>
            <person name="Tindall B.J."/>
            <person name="Sikorski J."/>
            <person name="Ivanova N."/>
            <person name="Mavrommatis K."/>
            <person name="Lucas S."/>
            <person name="Glavina del Rio T."/>
            <person name="Nolan M."/>
            <person name="Chen F."/>
            <person name="Tice H."/>
            <person name="Pitluck S."/>
            <person name="Cheng J.F."/>
            <person name="Chertkov O."/>
            <person name="Brettin T."/>
            <person name="Han C."/>
            <person name="Detter J.C."/>
            <person name="Kuske C."/>
            <person name="Bruce D."/>
            <person name="Goodwin L."/>
            <person name="Ovchinikova G."/>
            <person name="Pati A."/>
            <person name="Mikhailova N."/>
            <person name="Chen A."/>
            <person name="Palaniappan K."/>
            <person name="Land M."/>
            <person name="Hauser L."/>
            <person name="Chang Y.J."/>
            <person name="Jeffries C.D."/>
            <person name="Chain P."/>
            <person name="Rohde M."/>
            <person name="Goker M."/>
            <person name="Bristow J."/>
            <person name="Eisen J.A."/>
            <person name="Markowitz V."/>
            <person name="Hugenholtz P."/>
            <person name="Kyrpides N.C."/>
            <person name="Klenk H.P."/>
            <person name="Lapidus A."/>
        </authorList>
    </citation>
    <scope>NUCLEOTIDE SEQUENCE [LARGE SCALE GENOMIC DNA]</scope>
    <source>
        <strain evidence="3">ATCC 27377 / DSM 6068 / ICPB 4128</strain>
    </source>
</reference>
<accession>D2QX06</accession>
<organism evidence="2 3">
    <name type="scientific">Pirellula staleyi (strain ATCC 27377 / DSM 6068 / ICPB 4128)</name>
    <name type="common">Pirella staleyi</name>
    <dbReference type="NCBI Taxonomy" id="530564"/>
    <lineage>
        <taxon>Bacteria</taxon>
        <taxon>Pseudomonadati</taxon>
        <taxon>Planctomycetota</taxon>
        <taxon>Planctomycetia</taxon>
        <taxon>Pirellulales</taxon>
        <taxon>Pirellulaceae</taxon>
        <taxon>Pirellula</taxon>
    </lineage>
</organism>
<proteinExistence type="predicted"/>
<dbReference type="Pfam" id="PF00535">
    <property type="entry name" value="Glycos_transf_2"/>
    <property type="match status" value="1"/>
</dbReference>
<keyword evidence="2" id="KW-0808">Transferase</keyword>
<evidence type="ECO:0000313" key="2">
    <source>
        <dbReference type="EMBL" id="ADB16110.1"/>
    </source>
</evidence>
<dbReference type="Proteomes" id="UP000001887">
    <property type="component" value="Chromosome"/>
</dbReference>
<dbReference type="CAZy" id="GT2">
    <property type="family name" value="Glycosyltransferase Family 2"/>
</dbReference>